<evidence type="ECO:0000313" key="2">
    <source>
        <dbReference type="Proteomes" id="UP000283734"/>
    </source>
</evidence>
<comment type="caution">
    <text evidence="1">The sequence shown here is derived from an EMBL/GenBank/DDBJ whole genome shotgun (WGS) entry which is preliminary data.</text>
</comment>
<evidence type="ECO:0000313" key="1">
    <source>
        <dbReference type="EMBL" id="RJG18305.1"/>
    </source>
</evidence>
<gene>
    <name evidence="1" type="ORF">D4A39_07485</name>
</gene>
<sequence length="269" mass="30394">MTTLDPLIRREHARLLESVRRANVIREPFPHTIIDGALSSEFILQAYQCLPGKAQFSDAGHGLLAFQIWDKSEELAQWQSRRKVFWQHCNDALFDDVVATAIHTLFAPARQSLYQRLFGHRADSMQDLIQLQPWATSGALNIRAAGSTLPTHMDWPNRLYSLILYLDPEQNALPDWGTRLFRGPQIIGREGVEIMAKRAPDHVKSCAPEAATLIPFQPGRIAIFMNTPWSYHGARVQAQGNASRWCLVKGINMTLESTEQLFGLPPELT</sequence>
<dbReference type="AlphaFoldDB" id="A0A418XZ51"/>
<dbReference type="Gene3D" id="2.60.120.620">
    <property type="entry name" value="q2cbj1_9rhob like domain"/>
    <property type="match status" value="1"/>
</dbReference>
<dbReference type="RefSeq" id="WP_119917799.1">
    <property type="nucleotide sequence ID" value="NZ_QYYA01000002.1"/>
</dbReference>
<dbReference type="OrthoDB" id="9783171at2"/>
<keyword evidence="2" id="KW-1185">Reference proteome</keyword>
<evidence type="ECO:0008006" key="3">
    <source>
        <dbReference type="Google" id="ProtNLM"/>
    </source>
</evidence>
<name>A0A418XZ51_9GAMM</name>
<reference evidence="1 2" key="1">
    <citation type="submission" date="2018-09" db="EMBL/GenBank/DDBJ databases">
        <title>Alcanivorax profundi sp. nov., isolated from 1000 m-depth seawater of the Mariana Trench.</title>
        <authorList>
            <person name="Liu J."/>
        </authorList>
    </citation>
    <scope>NUCLEOTIDE SEQUENCE [LARGE SCALE GENOMIC DNA]</scope>
    <source>
        <strain evidence="1 2">MTEO17</strain>
    </source>
</reference>
<accession>A0A418XZ51</accession>
<proteinExistence type="predicted"/>
<dbReference type="Proteomes" id="UP000283734">
    <property type="component" value="Unassembled WGS sequence"/>
</dbReference>
<organism evidence="1 2">
    <name type="scientific">Alcanivorax profundi</name>
    <dbReference type="NCBI Taxonomy" id="2338368"/>
    <lineage>
        <taxon>Bacteria</taxon>
        <taxon>Pseudomonadati</taxon>
        <taxon>Pseudomonadota</taxon>
        <taxon>Gammaproteobacteria</taxon>
        <taxon>Oceanospirillales</taxon>
        <taxon>Alcanivoracaceae</taxon>
        <taxon>Alcanivorax</taxon>
    </lineage>
</organism>
<protein>
    <recommendedName>
        <fullName evidence="3">Phytanoyl-CoA dioxygenase</fullName>
    </recommendedName>
</protein>
<dbReference type="EMBL" id="QYYA01000002">
    <property type="protein sequence ID" value="RJG18305.1"/>
    <property type="molecule type" value="Genomic_DNA"/>
</dbReference>